<evidence type="ECO:0000259" key="2">
    <source>
        <dbReference type="Pfam" id="PF12969"/>
    </source>
</evidence>
<dbReference type="RefSeq" id="WP_408083250.1">
    <property type="nucleotide sequence ID" value="NZ_JBELPZ010000001.1"/>
</dbReference>
<dbReference type="EMBL" id="JBELPZ010000001">
    <property type="protein sequence ID" value="MFL9843017.1"/>
    <property type="molecule type" value="Genomic_DNA"/>
</dbReference>
<keyword evidence="4" id="KW-1185">Reference proteome</keyword>
<dbReference type="InterPro" id="IPR038765">
    <property type="entry name" value="Papain-like_cys_pep_sf"/>
</dbReference>
<dbReference type="Pfam" id="PF12969">
    <property type="entry name" value="DUF3857"/>
    <property type="match status" value="1"/>
</dbReference>
<gene>
    <name evidence="3" type="ORF">ABS766_01170</name>
</gene>
<dbReference type="Proteomes" id="UP001629156">
    <property type="component" value="Unassembled WGS sequence"/>
</dbReference>
<feature type="signal peptide" evidence="1">
    <location>
        <begin position="1"/>
        <end position="19"/>
    </location>
</feature>
<dbReference type="Gene3D" id="2.60.40.3140">
    <property type="match status" value="1"/>
</dbReference>
<evidence type="ECO:0000313" key="4">
    <source>
        <dbReference type="Proteomes" id="UP001629156"/>
    </source>
</evidence>
<keyword evidence="1" id="KW-0732">Signal</keyword>
<comment type="caution">
    <text evidence="3">The sequence shown here is derived from an EMBL/GenBank/DDBJ whole genome shotgun (WGS) entry which is preliminary data.</text>
</comment>
<dbReference type="Gene3D" id="2.60.120.1130">
    <property type="match status" value="1"/>
</dbReference>
<organism evidence="3 4">
    <name type="scientific">Flavobacterium rhizosphaerae</name>
    <dbReference type="NCBI Taxonomy" id="3163298"/>
    <lineage>
        <taxon>Bacteria</taxon>
        <taxon>Pseudomonadati</taxon>
        <taxon>Bacteroidota</taxon>
        <taxon>Flavobacteriia</taxon>
        <taxon>Flavobacteriales</taxon>
        <taxon>Flavobacteriaceae</taxon>
        <taxon>Flavobacterium</taxon>
    </lineage>
</organism>
<name>A0ABW8YTW1_9FLAO</name>
<feature type="chain" id="PRO_5047346298" evidence="1">
    <location>
        <begin position="20"/>
        <end position="633"/>
    </location>
</feature>
<accession>A0ABW8YTW1</accession>
<proteinExistence type="predicted"/>
<reference evidence="3 4" key="1">
    <citation type="submission" date="2024-06" db="EMBL/GenBank/DDBJ databases">
        <authorList>
            <person name="Kaempfer P."/>
            <person name="Viver T."/>
        </authorList>
    </citation>
    <scope>NUCLEOTIDE SEQUENCE [LARGE SCALE GENOMIC DNA]</scope>
    <source>
        <strain evidence="3 4">ST-119</strain>
    </source>
</reference>
<evidence type="ECO:0000313" key="3">
    <source>
        <dbReference type="EMBL" id="MFL9843017.1"/>
    </source>
</evidence>
<evidence type="ECO:0000256" key="1">
    <source>
        <dbReference type="SAM" id="SignalP"/>
    </source>
</evidence>
<dbReference type="SUPFAM" id="SSF54001">
    <property type="entry name" value="Cysteine proteinases"/>
    <property type="match status" value="1"/>
</dbReference>
<dbReference type="InterPro" id="IPR024618">
    <property type="entry name" value="DUF3857"/>
</dbReference>
<feature type="domain" description="DUF3857" evidence="2">
    <location>
        <begin position="54"/>
        <end position="213"/>
    </location>
</feature>
<protein>
    <submittedName>
        <fullName evidence="3">DUF3857 domain-containing protein</fullName>
    </submittedName>
</protein>
<dbReference type="Gene3D" id="3.10.620.30">
    <property type="match status" value="1"/>
</dbReference>
<sequence>MKLRIFCLFFCICSASIFAQENLGVGAIPDSLLENANAVVRLDQTDVEITSQRSMSIKKTRIVTILNENGMGHIGASENFSKTTSVKAIEAVVYDSRGEKINRYKKKDFKEVSVSQSYEVTDNKVLYLDYTPVRYPFTVVYTSELQTDNTAFILPWSPVEGAYCASEKSVYTITYPANLGFRYKEYNSSDAIPVKKTETGNSITLQAVNISPVKREDYSPALSQLVPIYFFSLKKFHLEGVDGEAEDWAAFGKWMYDNLVNGTDELPEATVAKIKALVGNETDPLKKADIVYKYVQGKTRYVSIQLGIGGWKPMNAKDVDRLGYGDCKGLSNYTRSLLKVVGVDAYDVIIYGDHDKRDLKDDFVCMQGNHMILAIPYNNDYVWLECTSQTHPFGFQGDFTDNRMALVIKPEGGELVRTHAYNPKGNTQISRGTYTINQDGSINGNVQIVSGGLQYERKYRRESQSPDDLDKIYKNYFRNINNLKLLKKDVKNNSPEQQFTENIELQAGGYCAKSGNRIMFAVNAFNPYDDVPRRYRNRKTPFEISMGFYDEDEITITLPEGFTMEAKPDDVTINGKFGEYKTQYTLLSENQMLYRRTLFMNEGKYESNDYEDFRDFREKIARNDNAKVVLVKN</sequence>